<dbReference type="AlphaFoldDB" id="A0A4T2BZP2"/>
<comment type="caution">
    <text evidence="3">The sequence shown here is derived from an EMBL/GenBank/DDBJ whole genome shotgun (WGS) entry which is preliminary data.</text>
</comment>
<keyword evidence="1" id="KW-0732">Signal</keyword>
<evidence type="ECO:0000313" key="2">
    <source>
        <dbReference type="EMBL" id="TIH36296.1"/>
    </source>
</evidence>
<evidence type="ECO:0000256" key="1">
    <source>
        <dbReference type="SAM" id="SignalP"/>
    </source>
</evidence>
<accession>A0A4T2BZP2</accession>
<protein>
    <submittedName>
        <fullName evidence="3">Uncharacterized protein</fullName>
    </submittedName>
</protein>
<dbReference type="RefSeq" id="WP_136642100.1">
    <property type="nucleotide sequence ID" value="NZ_QYRT01000015.1"/>
</dbReference>
<evidence type="ECO:0000313" key="3">
    <source>
        <dbReference type="EMBL" id="TIH36632.1"/>
    </source>
</evidence>
<sequence length="226" mass="22491">MRNIKTVSLAIAASGLLAFSLAACSTSSTTSSSTSSPSASASTNGTPIATIPALSGVDTEVTVDAGFLAALKSLSLTPGVIGTATLSQAGVLAFPITGGNVKYYDPAQSYRPYVQGTIDHAGSGLSLTGGGIEVDLTNFTIDPGTSKLYGDVAANGASVAKQAFLFDLDGSTLKPLQTGTNGTAILEGTTVHVSADAAALLNKTYNTTAVKAGLLVGVAKITVNTK</sequence>
<name>A0A4T2BZP2_9MICO</name>
<keyword evidence="4" id="KW-1185">Reference proteome</keyword>
<dbReference type="PROSITE" id="PS51257">
    <property type="entry name" value="PROKAR_LIPOPROTEIN"/>
    <property type="match status" value="1"/>
</dbReference>
<feature type="chain" id="PRO_5038239312" evidence="1">
    <location>
        <begin position="23"/>
        <end position="226"/>
    </location>
</feature>
<gene>
    <name evidence="3" type="ORF">D4765_09710</name>
    <name evidence="2" type="ORF">D4765_09845</name>
</gene>
<feature type="signal peptide" evidence="1">
    <location>
        <begin position="1"/>
        <end position="22"/>
    </location>
</feature>
<dbReference type="EMBL" id="QYRT01000015">
    <property type="protein sequence ID" value="TIH36632.1"/>
    <property type="molecule type" value="Genomic_DNA"/>
</dbReference>
<dbReference type="EMBL" id="QYRT01000016">
    <property type="protein sequence ID" value="TIH36296.1"/>
    <property type="molecule type" value="Genomic_DNA"/>
</dbReference>
<dbReference type="Proteomes" id="UP000306192">
    <property type="component" value="Unassembled WGS sequence"/>
</dbReference>
<reference evidence="3 4" key="1">
    <citation type="journal article" date="2019" name="Microorganisms">
        <title>Systematic Affiliation and Genome Analysis of Subtercola vilae DB165(T) with Particular Emphasis on Cold Adaptation of an Isolate from a High-Altitude Cold Volcano Lake.</title>
        <authorList>
            <person name="Villalobos A.S."/>
            <person name="Wiese J."/>
            <person name="Imhoff J.F."/>
            <person name="Dorador C."/>
            <person name="Keller A."/>
            <person name="Hentschel U."/>
        </authorList>
    </citation>
    <scope>NUCLEOTIDE SEQUENCE [LARGE SCALE GENOMIC DNA]</scope>
    <source>
        <strain evidence="3 4">DB165</strain>
    </source>
</reference>
<organism evidence="3 4">
    <name type="scientific">Subtercola vilae</name>
    <dbReference type="NCBI Taxonomy" id="2056433"/>
    <lineage>
        <taxon>Bacteria</taxon>
        <taxon>Bacillati</taxon>
        <taxon>Actinomycetota</taxon>
        <taxon>Actinomycetes</taxon>
        <taxon>Micrococcales</taxon>
        <taxon>Microbacteriaceae</taxon>
        <taxon>Subtercola</taxon>
    </lineage>
</organism>
<dbReference type="OrthoDB" id="5182048at2"/>
<evidence type="ECO:0000313" key="4">
    <source>
        <dbReference type="Proteomes" id="UP000306192"/>
    </source>
</evidence>
<proteinExistence type="predicted"/>